<dbReference type="EMBL" id="UZAL01041432">
    <property type="protein sequence ID" value="VDP78478.1"/>
    <property type="molecule type" value="Genomic_DNA"/>
</dbReference>
<keyword evidence="4" id="KW-0175">Coiled coil</keyword>
<proteinExistence type="predicted"/>
<dbReference type="Gene3D" id="1.10.260.40">
    <property type="entry name" value="lambda repressor-like DNA-binding domains"/>
    <property type="match status" value="1"/>
</dbReference>
<dbReference type="PROSITE" id="PS51042">
    <property type="entry name" value="CUT"/>
    <property type="match status" value="1"/>
</dbReference>
<dbReference type="PANTHER" id="PTHR14043">
    <property type="entry name" value="CCAAT DISPLACEMENT PROTEIN-RELATED"/>
    <property type="match status" value="1"/>
</dbReference>
<evidence type="ECO:0000256" key="8">
    <source>
        <dbReference type="ARBA" id="ARBA00023242"/>
    </source>
</evidence>
<evidence type="ECO:0000313" key="13">
    <source>
        <dbReference type="Proteomes" id="UP000269396"/>
    </source>
</evidence>
<evidence type="ECO:0000256" key="6">
    <source>
        <dbReference type="ARBA" id="ARBA00023155"/>
    </source>
</evidence>
<evidence type="ECO:0000256" key="4">
    <source>
        <dbReference type="ARBA" id="ARBA00023054"/>
    </source>
</evidence>
<reference evidence="12" key="1">
    <citation type="submission" date="2018-11" db="EMBL/GenBank/DDBJ databases">
        <authorList>
            <consortium name="Pathogen Informatics"/>
        </authorList>
    </citation>
    <scope>NUCLEOTIDE SEQUENCE [LARGE SCALE GENOMIC DNA]</scope>
    <source>
        <strain evidence="12">Denwood</strain>
    </source>
</reference>
<dbReference type="SUPFAM" id="SSF47413">
    <property type="entry name" value="lambda repressor-like DNA-binding domains"/>
    <property type="match status" value="1"/>
</dbReference>
<evidence type="ECO:0000256" key="9">
    <source>
        <dbReference type="SAM" id="MobiDB-lite"/>
    </source>
</evidence>
<evidence type="ECO:0000313" key="12">
    <source>
        <dbReference type="EMBL" id="VDP78478.1"/>
    </source>
</evidence>
<feature type="compositionally biased region" description="Polar residues" evidence="9">
    <location>
        <begin position="1"/>
        <end position="10"/>
    </location>
</feature>
<feature type="transmembrane region" description="Helical" evidence="10">
    <location>
        <begin position="249"/>
        <end position="271"/>
    </location>
</feature>
<evidence type="ECO:0000256" key="10">
    <source>
        <dbReference type="SAM" id="Phobius"/>
    </source>
</evidence>
<dbReference type="PANTHER" id="PTHR14043:SF2">
    <property type="entry name" value="HOMEOBOX PROTEIN CUT"/>
    <property type="match status" value="1"/>
</dbReference>
<dbReference type="Pfam" id="PF02376">
    <property type="entry name" value="CUT"/>
    <property type="match status" value="1"/>
</dbReference>
<sequence>MTNNPINSNKPVIFDSTLDNNNNSPYPSKVQSTITLPCALNTSKNVTNNNQNILFNSNLPLLANSSSISSPYSINNTIIKQDDCAPIYTPLRTIITTTTPVITNEFPMPILSPSIIKLNNHLPIPPLGIQPVSTPLFSQTSNSTSTSLSSSPIVVLPPLKQEDIDKYSELSTEEITHRTRSILSQYSISQRLFGAYILGLSQGSVSDLLARPKPWKLLTQKGREPFIRMQLFLNNPDHIIKLLQSCKFLYVYIALSLLFLLSCTVMVFKYLHLESYYYYHKTMSDSHLNILQVNGIMNL</sequence>
<keyword evidence="10" id="KW-0472">Membrane</keyword>
<organism evidence="12 13">
    <name type="scientific">Schistosoma mattheei</name>
    <dbReference type="NCBI Taxonomy" id="31246"/>
    <lineage>
        <taxon>Eukaryota</taxon>
        <taxon>Metazoa</taxon>
        <taxon>Spiralia</taxon>
        <taxon>Lophotrochozoa</taxon>
        <taxon>Platyhelminthes</taxon>
        <taxon>Trematoda</taxon>
        <taxon>Digenea</taxon>
        <taxon>Strigeidida</taxon>
        <taxon>Schistosomatoidea</taxon>
        <taxon>Schistosomatidae</taxon>
        <taxon>Schistosoma</taxon>
    </lineage>
</organism>
<keyword evidence="8" id="KW-0539">Nucleus</keyword>
<comment type="subcellular location">
    <subcellularLocation>
        <location evidence="1">Nucleus</location>
    </subcellularLocation>
</comment>
<evidence type="ECO:0000259" key="11">
    <source>
        <dbReference type="PROSITE" id="PS51042"/>
    </source>
</evidence>
<keyword evidence="13" id="KW-1185">Reference proteome</keyword>
<dbReference type="GO" id="GO:0005634">
    <property type="term" value="C:nucleus"/>
    <property type="evidence" value="ECO:0007669"/>
    <property type="project" value="UniProtKB-SubCell"/>
</dbReference>
<keyword evidence="3" id="KW-0805">Transcription regulation</keyword>
<keyword evidence="2" id="KW-0677">Repeat</keyword>
<keyword evidence="6" id="KW-0371">Homeobox</keyword>
<evidence type="ECO:0000256" key="7">
    <source>
        <dbReference type="ARBA" id="ARBA00023163"/>
    </source>
</evidence>
<dbReference type="InterPro" id="IPR003350">
    <property type="entry name" value="CUT_dom"/>
</dbReference>
<dbReference type="GO" id="GO:0000981">
    <property type="term" value="F:DNA-binding transcription factor activity, RNA polymerase II-specific"/>
    <property type="evidence" value="ECO:0007669"/>
    <property type="project" value="TreeGrafter"/>
</dbReference>
<gene>
    <name evidence="12" type="ORF">SMTD_LOCUS18962</name>
</gene>
<keyword evidence="10" id="KW-0812">Transmembrane</keyword>
<keyword evidence="7" id="KW-0804">Transcription</keyword>
<keyword evidence="5" id="KW-0238">DNA-binding</keyword>
<accession>A0A3P8H3L6</accession>
<evidence type="ECO:0000256" key="3">
    <source>
        <dbReference type="ARBA" id="ARBA00023015"/>
    </source>
</evidence>
<keyword evidence="10" id="KW-1133">Transmembrane helix</keyword>
<name>A0A3P8H3L6_9TREM</name>
<dbReference type="Proteomes" id="UP000269396">
    <property type="component" value="Unassembled WGS sequence"/>
</dbReference>
<dbReference type="InterPro" id="IPR010982">
    <property type="entry name" value="Lambda_DNA-bd_dom_sf"/>
</dbReference>
<dbReference type="AlphaFoldDB" id="A0A3P8H3L6"/>
<dbReference type="SMART" id="SM01109">
    <property type="entry name" value="CUT"/>
    <property type="match status" value="1"/>
</dbReference>
<protein>
    <recommendedName>
        <fullName evidence="11">CUT domain-containing protein</fullName>
    </recommendedName>
</protein>
<dbReference type="GO" id="GO:0000977">
    <property type="term" value="F:RNA polymerase II transcription regulatory region sequence-specific DNA binding"/>
    <property type="evidence" value="ECO:0007669"/>
    <property type="project" value="TreeGrafter"/>
</dbReference>
<evidence type="ECO:0000256" key="1">
    <source>
        <dbReference type="ARBA" id="ARBA00004123"/>
    </source>
</evidence>
<evidence type="ECO:0000256" key="2">
    <source>
        <dbReference type="ARBA" id="ARBA00022737"/>
    </source>
</evidence>
<feature type="domain" description="CUT" evidence="11">
    <location>
        <begin position="161"/>
        <end position="248"/>
    </location>
</feature>
<evidence type="ECO:0000256" key="5">
    <source>
        <dbReference type="ARBA" id="ARBA00023125"/>
    </source>
</evidence>
<feature type="region of interest" description="Disordered" evidence="9">
    <location>
        <begin position="1"/>
        <end position="20"/>
    </location>
</feature>